<proteinExistence type="predicted"/>
<dbReference type="EMBL" id="VCQU01000001">
    <property type="protein sequence ID" value="NMN94240.1"/>
    <property type="molecule type" value="Genomic_DNA"/>
</dbReference>
<dbReference type="GO" id="GO:0071972">
    <property type="term" value="F:peptidoglycan L,D-transpeptidase activity"/>
    <property type="evidence" value="ECO:0007669"/>
    <property type="project" value="TreeGrafter"/>
</dbReference>
<dbReference type="Pfam" id="PF05223">
    <property type="entry name" value="MecA_N"/>
    <property type="match status" value="1"/>
</dbReference>
<feature type="domain" description="NTF2-like N-terminal transpeptidase" evidence="2">
    <location>
        <begin position="40"/>
        <end position="147"/>
    </location>
</feature>
<dbReference type="Gene3D" id="3.40.710.10">
    <property type="entry name" value="DD-peptidase/beta-lactamase superfamily"/>
    <property type="match status" value="1"/>
</dbReference>
<dbReference type="InterPro" id="IPR001460">
    <property type="entry name" value="PCN-bd_Tpept"/>
</dbReference>
<dbReference type="Pfam" id="PF00905">
    <property type="entry name" value="Transpeptidase"/>
    <property type="match status" value="1"/>
</dbReference>
<name>A0A848KDK0_9NOCA</name>
<dbReference type="InterPro" id="IPR012338">
    <property type="entry name" value="Beta-lactam/transpept-like"/>
</dbReference>
<keyword evidence="4" id="KW-1185">Reference proteome</keyword>
<reference evidence="3 4" key="1">
    <citation type="submission" date="2019-05" db="EMBL/GenBank/DDBJ databases">
        <authorList>
            <person name="Lee S.D."/>
        </authorList>
    </citation>
    <scope>NUCLEOTIDE SEQUENCE [LARGE SCALE GENOMIC DNA]</scope>
    <source>
        <strain evidence="3 4">YC2-7</strain>
    </source>
</reference>
<comment type="caution">
    <text evidence="3">The sequence shown here is derived from an EMBL/GenBank/DDBJ whole genome shotgun (WGS) entry which is preliminary data.</text>
</comment>
<dbReference type="Proteomes" id="UP000535543">
    <property type="component" value="Unassembled WGS sequence"/>
</dbReference>
<evidence type="ECO:0000259" key="1">
    <source>
        <dbReference type="Pfam" id="PF00905"/>
    </source>
</evidence>
<sequence length="607" mass="63476">MAAMNIRSLRTSPGARGLVCGTVVLLTFGLSSCTPKPAGPSPAAEAFVEAFAKKDIARAAKATDEPQDAQIALARTWQDLQAESMTASTGSARIDGDTAVVEYTYEWQLPKNRVWTYSGTLLMGRRNGDWTVRWTSADIHPKLSETQTMSLRATPAPRARVNEHSGSDVLVPGTVHRISIDASKTGNIVAVANSLAGALSRFDPTITAQSIVESATAAKGDYRVATLKQEDFDTVELVLSTMPGVTSHDEADLVSTDRSFAPDLISQVKKTIIDDVDGKAGWSVVTVNPDGVDTGVLTETKPQPSASFTISLDRPIQEAAQAAVNVSADQAMMVVIQPSTGAILAVAQNKAADRDGPVATTGLYPPGSTFKIITAAAAIDGGLATPDSSVPCPGRIEIGDRSIPNYNEFSLGTVPMATAFARSCNTSFAKLASEMAPNALNVAASELGIGPDYTVVGLPTDSGSVPPATELVQRTEDGFGQGKVVVSPFGMALAAATVARGSTPVPQLINGFDTKIEGDRPPIKPPMIDGLRDMMRLVVTSGTATRIADQGEIYGKTGEAEVEGGSHAWFVGYRGDIAFATLVVRGGSSDNAVAVTRDMFAALPDGY</sequence>
<accession>A0A848KDK0</accession>
<dbReference type="PANTHER" id="PTHR30627">
    <property type="entry name" value="PEPTIDOGLYCAN D,D-TRANSPEPTIDASE"/>
    <property type="match status" value="1"/>
</dbReference>
<dbReference type="GO" id="GO:0005886">
    <property type="term" value="C:plasma membrane"/>
    <property type="evidence" value="ECO:0007669"/>
    <property type="project" value="TreeGrafter"/>
</dbReference>
<dbReference type="PANTHER" id="PTHR30627:SF24">
    <property type="entry name" value="PENICILLIN-BINDING PROTEIN 4B"/>
    <property type="match status" value="1"/>
</dbReference>
<dbReference type="GO" id="GO:0046677">
    <property type="term" value="P:response to antibiotic"/>
    <property type="evidence" value="ECO:0007669"/>
    <property type="project" value="InterPro"/>
</dbReference>
<feature type="domain" description="Penicillin-binding protein transpeptidase" evidence="1">
    <location>
        <begin position="332"/>
        <end position="587"/>
    </location>
</feature>
<dbReference type="AlphaFoldDB" id="A0A848KDK0"/>
<dbReference type="PROSITE" id="PS51257">
    <property type="entry name" value="PROKAR_LIPOPROTEIN"/>
    <property type="match status" value="1"/>
</dbReference>
<dbReference type="GO" id="GO:0008658">
    <property type="term" value="F:penicillin binding"/>
    <property type="evidence" value="ECO:0007669"/>
    <property type="project" value="InterPro"/>
</dbReference>
<organism evidence="3 4">
    <name type="scientific">Antrihabitans stalactiti</name>
    <dbReference type="NCBI Taxonomy" id="2584121"/>
    <lineage>
        <taxon>Bacteria</taxon>
        <taxon>Bacillati</taxon>
        <taxon>Actinomycetota</taxon>
        <taxon>Actinomycetes</taxon>
        <taxon>Mycobacteriales</taxon>
        <taxon>Nocardiaceae</taxon>
        <taxon>Antrihabitans</taxon>
    </lineage>
</organism>
<reference evidence="3 4" key="2">
    <citation type="submission" date="2020-06" db="EMBL/GenBank/DDBJ databases">
        <title>Antribacter stalactiti gen. nov., sp. nov., a new member of the family Nacardiaceae isolated from a cave.</title>
        <authorList>
            <person name="Kim I.S."/>
        </authorList>
    </citation>
    <scope>NUCLEOTIDE SEQUENCE [LARGE SCALE GENOMIC DNA]</scope>
    <source>
        <strain evidence="3 4">YC2-7</strain>
    </source>
</reference>
<dbReference type="InterPro" id="IPR007887">
    <property type="entry name" value="MecA_N"/>
</dbReference>
<evidence type="ECO:0000259" key="2">
    <source>
        <dbReference type="Pfam" id="PF05223"/>
    </source>
</evidence>
<dbReference type="SUPFAM" id="SSF54427">
    <property type="entry name" value="NTF2-like"/>
    <property type="match status" value="1"/>
</dbReference>
<protein>
    <submittedName>
        <fullName evidence="3">Penicillin-binding transpeptidase domain-containing protein</fullName>
    </submittedName>
</protein>
<dbReference type="SUPFAM" id="SSF56601">
    <property type="entry name" value="beta-lactamase/transpeptidase-like"/>
    <property type="match status" value="1"/>
</dbReference>
<dbReference type="InterPro" id="IPR050515">
    <property type="entry name" value="Beta-lactam/transpept"/>
</dbReference>
<dbReference type="InterPro" id="IPR032710">
    <property type="entry name" value="NTF2-like_dom_sf"/>
</dbReference>
<evidence type="ECO:0000313" key="3">
    <source>
        <dbReference type="EMBL" id="NMN94240.1"/>
    </source>
</evidence>
<gene>
    <name evidence="3" type="ORF">FGL95_04205</name>
</gene>
<evidence type="ECO:0000313" key="4">
    <source>
        <dbReference type="Proteomes" id="UP000535543"/>
    </source>
</evidence>
<dbReference type="GO" id="GO:0071555">
    <property type="term" value="P:cell wall organization"/>
    <property type="evidence" value="ECO:0007669"/>
    <property type="project" value="TreeGrafter"/>
</dbReference>